<dbReference type="InterPro" id="IPR003130">
    <property type="entry name" value="GED"/>
</dbReference>
<feature type="region of interest" description="Disordered" evidence="1">
    <location>
        <begin position="64"/>
        <end position="130"/>
    </location>
</feature>
<feature type="domain" description="GED" evidence="2">
    <location>
        <begin position="1"/>
        <end position="61"/>
    </location>
</feature>
<gene>
    <name evidence="3" type="ORF">GIB67_034334</name>
</gene>
<evidence type="ECO:0000259" key="2">
    <source>
        <dbReference type="PROSITE" id="PS51388"/>
    </source>
</evidence>
<dbReference type="GO" id="GO:0005525">
    <property type="term" value="F:GTP binding"/>
    <property type="evidence" value="ECO:0007669"/>
    <property type="project" value="InterPro"/>
</dbReference>
<feature type="compositionally biased region" description="Polar residues" evidence="1">
    <location>
        <begin position="110"/>
        <end position="130"/>
    </location>
</feature>
<dbReference type="InterPro" id="IPR020850">
    <property type="entry name" value="GED_dom"/>
</dbReference>
<organism evidence="3 4">
    <name type="scientific">Kingdonia uniflora</name>
    <dbReference type="NCBI Taxonomy" id="39325"/>
    <lineage>
        <taxon>Eukaryota</taxon>
        <taxon>Viridiplantae</taxon>
        <taxon>Streptophyta</taxon>
        <taxon>Embryophyta</taxon>
        <taxon>Tracheophyta</taxon>
        <taxon>Spermatophyta</taxon>
        <taxon>Magnoliopsida</taxon>
        <taxon>Ranunculales</taxon>
        <taxon>Circaeasteraceae</taxon>
        <taxon>Kingdonia</taxon>
    </lineage>
</organism>
<dbReference type="Proteomes" id="UP000541444">
    <property type="component" value="Unassembled WGS sequence"/>
</dbReference>
<evidence type="ECO:0000313" key="3">
    <source>
        <dbReference type="EMBL" id="KAF6169942.1"/>
    </source>
</evidence>
<proteinExistence type="predicted"/>
<dbReference type="Pfam" id="PF02212">
    <property type="entry name" value="GED"/>
    <property type="match status" value="1"/>
</dbReference>
<dbReference type="PROSITE" id="PS51388">
    <property type="entry name" value="GED"/>
    <property type="match status" value="1"/>
</dbReference>
<dbReference type="EMBL" id="JACGCM010000622">
    <property type="protein sequence ID" value="KAF6169942.1"/>
    <property type="molecule type" value="Genomic_DNA"/>
</dbReference>
<accession>A0A7J7NSJ3</accession>
<name>A0A7J7NSJ3_9MAGN</name>
<reference evidence="3 4" key="1">
    <citation type="journal article" date="2020" name="IScience">
        <title>Genome Sequencing of the Endangered Kingdonia uniflora (Circaeasteraceae, Ranunculales) Reveals Potential Mechanisms of Evolutionary Specialization.</title>
        <authorList>
            <person name="Sun Y."/>
            <person name="Deng T."/>
            <person name="Zhang A."/>
            <person name="Moore M.J."/>
            <person name="Landis J.B."/>
            <person name="Lin N."/>
            <person name="Zhang H."/>
            <person name="Zhang X."/>
            <person name="Huang J."/>
            <person name="Zhang X."/>
            <person name="Sun H."/>
            <person name="Wang H."/>
        </authorList>
    </citation>
    <scope>NUCLEOTIDE SEQUENCE [LARGE SCALE GENOMIC DNA]</scope>
    <source>
        <strain evidence="3">TB1705</strain>
        <tissue evidence="3">Leaf</tissue>
    </source>
</reference>
<dbReference type="OrthoDB" id="5061070at2759"/>
<feature type="compositionally biased region" description="Low complexity" evidence="1">
    <location>
        <begin position="83"/>
        <end position="95"/>
    </location>
</feature>
<protein>
    <recommendedName>
        <fullName evidence="2">GED domain-containing protein</fullName>
    </recommendedName>
</protein>
<dbReference type="AlphaFoldDB" id="A0A7J7NSJ3"/>
<comment type="caution">
    <text evidence="3">The sequence shown here is derived from an EMBL/GenBank/DDBJ whole genome shotgun (WGS) entry which is preliminary data.</text>
</comment>
<sequence>MRYEGVKILLQPFQLPFRENLLEEMLQESDKVAKKRKHARETLRVLQQAFWTLDELPLEVESAENGYNVGNDPTGLPKIHRLSSSSFYSPSRDYSTPSYATPKNPKSRKSSYSLESNSPLHADTGSNGRL</sequence>
<evidence type="ECO:0000256" key="1">
    <source>
        <dbReference type="SAM" id="MobiDB-lite"/>
    </source>
</evidence>
<dbReference type="GO" id="GO:0003924">
    <property type="term" value="F:GTPase activity"/>
    <property type="evidence" value="ECO:0007669"/>
    <property type="project" value="InterPro"/>
</dbReference>
<keyword evidence="4" id="KW-1185">Reference proteome</keyword>
<evidence type="ECO:0000313" key="4">
    <source>
        <dbReference type="Proteomes" id="UP000541444"/>
    </source>
</evidence>